<evidence type="ECO:0008006" key="5">
    <source>
        <dbReference type="Google" id="ProtNLM"/>
    </source>
</evidence>
<feature type="compositionally biased region" description="Polar residues" evidence="2">
    <location>
        <begin position="120"/>
        <end position="130"/>
    </location>
</feature>
<dbReference type="EMBL" id="JAOYFB010000039">
    <property type="protein sequence ID" value="KAK4028924.1"/>
    <property type="molecule type" value="Genomic_DNA"/>
</dbReference>
<comment type="subcellular location">
    <subcellularLocation>
        <location evidence="1">Nucleus</location>
    </subcellularLocation>
</comment>
<dbReference type="InterPro" id="IPR009057">
    <property type="entry name" value="Homeodomain-like_sf"/>
</dbReference>
<evidence type="ECO:0000256" key="1">
    <source>
        <dbReference type="ARBA" id="ARBA00004123"/>
    </source>
</evidence>
<feature type="compositionally biased region" description="Basic and acidic residues" evidence="2">
    <location>
        <begin position="99"/>
        <end position="111"/>
    </location>
</feature>
<proteinExistence type="predicted"/>
<feature type="region of interest" description="Disordered" evidence="2">
    <location>
        <begin position="99"/>
        <end position="136"/>
    </location>
</feature>
<accession>A0ABR0AUW7</accession>
<organism evidence="3 4">
    <name type="scientific">Daphnia magna</name>
    <dbReference type="NCBI Taxonomy" id="35525"/>
    <lineage>
        <taxon>Eukaryota</taxon>
        <taxon>Metazoa</taxon>
        <taxon>Ecdysozoa</taxon>
        <taxon>Arthropoda</taxon>
        <taxon>Crustacea</taxon>
        <taxon>Branchiopoda</taxon>
        <taxon>Diplostraca</taxon>
        <taxon>Cladocera</taxon>
        <taxon>Anomopoda</taxon>
        <taxon>Daphniidae</taxon>
        <taxon>Daphnia</taxon>
    </lineage>
</organism>
<evidence type="ECO:0000256" key="2">
    <source>
        <dbReference type="SAM" id="MobiDB-lite"/>
    </source>
</evidence>
<keyword evidence="4" id="KW-1185">Reference proteome</keyword>
<evidence type="ECO:0000313" key="4">
    <source>
        <dbReference type="Proteomes" id="UP001234178"/>
    </source>
</evidence>
<sequence length="136" mass="15316">MPVMSDDCTHNLVDENHIKCPQCRRFTPVSAGQISVNEDLQTDHDLMDRCLKKLSPKERASIIALAEAEKSVRYIIAKLDISVSTVVYWKRRFEETGDVERQPGSEKKLTEANEEDIVSAAQSKPITTEQEIAGEL</sequence>
<dbReference type="Gene3D" id="1.10.10.10">
    <property type="entry name" value="Winged helix-like DNA-binding domain superfamily/Winged helix DNA-binding domain"/>
    <property type="match status" value="1"/>
</dbReference>
<dbReference type="SUPFAM" id="SSF46689">
    <property type="entry name" value="Homeodomain-like"/>
    <property type="match status" value="1"/>
</dbReference>
<dbReference type="Proteomes" id="UP001234178">
    <property type="component" value="Unassembled WGS sequence"/>
</dbReference>
<dbReference type="Pfam" id="PF13384">
    <property type="entry name" value="HTH_23"/>
    <property type="match status" value="1"/>
</dbReference>
<dbReference type="InterPro" id="IPR036388">
    <property type="entry name" value="WH-like_DNA-bd_sf"/>
</dbReference>
<reference evidence="3 4" key="1">
    <citation type="journal article" date="2023" name="Nucleic Acids Res.">
        <title>The hologenome of Daphnia magna reveals possible DNA methylation and microbiome-mediated evolution of the host genome.</title>
        <authorList>
            <person name="Chaturvedi A."/>
            <person name="Li X."/>
            <person name="Dhandapani V."/>
            <person name="Marshall H."/>
            <person name="Kissane S."/>
            <person name="Cuenca-Cambronero M."/>
            <person name="Asole G."/>
            <person name="Calvet F."/>
            <person name="Ruiz-Romero M."/>
            <person name="Marangio P."/>
            <person name="Guigo R."/>
            <person name="Rago D."/>
            <person name="Mirbahai L."/>
            <person name="Eastwood N."/>
            <person name="Colbourne J.K."/>
            <person name="Zhou J."/>
            <person name="Mallon E."/>
            <person name="Orsini L."/>
        </authorList>
    </citation>
    <scope>NUCLEOTIDE SEQUENCE [LARGE SCALE GENOMIC DNA]</scope>
    <source>
        <strain evidence="3">LRV0_1</strain>
    </source>
</reference>
<evidence type="ECO:0000313" key="3">
    <source>
        <dbReference type="EMBL" id="KAK4028924.1"/>
    </source>
</evidence>
<gene>
    <name evidence="3" type="ORF">OUZ56_021942</name>
</gene>
<comment type="caution">
    <text evidence="3">The sequence shown here is derived from an EMBL/GenBank/DDBJ whole genome shotgun (WGS) entry which is preliminary data.</text>
</comment>
<protein>
    <recommendedName>
        <fullName evidence="5">Helix-turn-helix domain-containing protein</fullName>
    </recommendedName>
</protein>
<name>A0ABR0AUW7_9CRUS</name>